<keyword evidence="3" id="KW-1185">Reference proteome</keyword>
<protein>
    <submittedName>
        <fullName evidence="2">Uncharacterized protein</fullName>
    </submittedName>
</protein>
<feature type="region of interest" description="Disordered" evidence="1">
    <location>
        <begin position="247"/>
        <end position="390"/>
    </location>
</feature>
<dbReference type="Proteomes" id="UP000275078">
    <property type="component" value="Unassembled WGS sequence"/>
</dbReference>
<dbReference type="AlphaFoldDB" id="A0A3N4INK6"/>
<feature type="compositionally biased region" description="Low complexity" evidence="1">
    <location>
        <begin position="314"/>
        <end position="365"/>
    </location>
</feature>
<proteinExistence type="predicted"/>
<feature type="compositionally biased region" description="Polar residues" evidence="1">
    <location>
        <begin position="249"/>
        <end position="260"/>
    </location>
</feature>
<feature type="compositionally biased region" description="Basic and acidic residues" evidence="1">
    <location>
        <begin position="179"/>
        <end position="194"/>
    </location>
</feature>
<reference evidence="2 3" key="1">
    <citation type="journal article" date="2018" name="Nat. Ecol. Evol.">
        <title>Pezizomycetes genomes reveal the molecular basis of ectomycorrhizal truffle lifestyle.</title>
        <authorList>
            <person name="Murat C."/>
            <person name="Payen T."/>
            <person name="Noel B."/>
            <person name="Kuo A."/>
            <person name="Morin E."/>
            <person name="Chen J."/>
            <person name="Kohler A."/>
            <person name="Krizsan K."/>
            <person name="Balestrini R."/>
            <person name="Da Silva C."/>
            <person name="Montanini B."/>
            <person name="Hainaut M."/>
            <person name="Levati E."/>
            <person name="Barry K.W."/>
            <person name="Belfiori B."/>
            <person name="Cichocki N."/>
            <person name="Clum A."/>
            <person name="Dockter R.B."/>
            <person name="Fauchery L."/>
            <person name="Guy J."/>
            <person name="Iotti M."/>
            <person name="Le Tacon F."/>
            <person name="Lindquist E.A."/>
            <person name="Lipzen A."/>
            <person name="Malagnac F."/>
            <person name="Mello A."/>
            <person name="Molinier V."/>
            <person name="Miyauchi S."/>
            <person name="Poulain J."/>
            <person name="Riccioni C."/>
            <person name="Rubini A."/>
            <person name="Sitrit Y."/>
            <person name="Splivallo R."/>
            <person name="Traeger S."/>
            <person name="Wang M."/>
            <person name="Zifcakova L."/>
            <person name="Wipf D."/>
            <person name="Zambonelli A."/>
            <person name="Paolocci F."/>
            <person name="Nowrousian M."/>
            <person name="Ottonello S."/>
            <person name="Baldrian P."/>
            <person name="Spatafora J.W."/>
            <person name="Henrissat B."/>
            <person name="Nagy L.G."/>
            <person name="Aury J.M."/>
            <person name="Wincker P."/>
            <person name="Grigoriev I.V."/>
            <person name="Bonfante P."/>
            <person name="Martin F.M."/>
        </authorList>
    </citation>
    <scope>NUCLEOTIDE SEQUENCE [LARGE SCALE GENOMIC DNA]</scope>
    <source>
        <strain evidence="2 3">RN42</strain>
    </source>
</reference>
<sequence>MKRAQAYSGLSKSDYKAMKSKLAAAAVKKNNSTKQRMRKVLASRKRAKLSNNDRLSVISSAKAEIVRLIAVHEERKRKEKMDNALALAVQINETYEALVGEDGERRLKQVIPISSAGLAAFKRAKNANISDRVLRDVPEKEIAAKHDVSDRIIAAGEAVPEKETTAKHVVSDGIIAAGEDVHEKDTDSENDKSETSPATGRVRATTSAPDITDACEGGFSTASDVVSEHLPSSPMRITQARNENVCLPSRSSHATPSSNLRFPPVSQRRVHKNEVSLRRGYDYERRTGTNTSKRHNEAGPRSMDGMPSSPDWMSASSLSTPAVPSSSASGSRSSSRTSNELPLSSPGDSSTPVFSSSPSPSQSTPALPPSPKHSSSPIPSESSSSVSSVPPAGKPLFWTGKAVGVVCSKDPAFSAGRELHASVEPYMNKKFSGKVIKRRDCGGWKRLLIMVGGYECCWFSSDDEKVVRNLLRNGYTVHVKGEWVVKRNKYDQLGGFFVIWKAQLRWEVYDQ</sequence>
<feature type="region of interest" description="Disordered" evidence="1">
    <location>
        <begin position="179"/>
        <end position="218"/>
    </location>
</feature>
<evidence type="ECO:0000256" key="1">
    <source>
        <dbReference type="SAM" id="MobiDB-lite"/>
    </source>
</evidence>
<feature type="region of interest" description="Disordered" evidence="1">
    <location>
        <begin position="26"/>
        <end position="45"/>
    </location>
</feature>
<gene>
    <name evidence="2" type="ORF">BJ508DRAFT_320736</name>
</gene>
<feature type="compositionally biased region" description="Basic and acidic residues" evidence="1">
    <location>
        <begin position="272"/>
        <end position="287"/>
    </location>
</feature>
<name>A0A3N4INK6_ASCIM</name>
<feature type="compositionally biased region" description="Basic residues" evidence="1">
    <location>
        <begin position="35"/>
        <end position="45"/>
    </location>
</feature>
<accession>A0A3N4INK6</accession>
<evidence type="ECO:0000313" key="2">
    <source>
        <dbReference type="EMBL" id="RPA87743.1"/>
    </source>
</evidence>
<organism evidence="2 3">
    <name type="scientific">Ascobolus immersus RN42</name>
    <dbReference type="NCBI Taxonomy" id="1160509"/>
    <lineage>
        <taxon>Eukaryota</taxon>
        <taxon>Fungi</taxon>
        <taxon>Dikarya</taxon>
        <taxon>Ascomycota</taxon>
        <taxon>Pezizomycotina</taxon>
        <taxon>Pezizomycetes</taxon>
        <taxon>Pezizales</taxon>
        <taxon>Ascobolaceae</taxon>
        <taxon>Ascobolus</taxon>
    </lineage>
</organism>
<evidence type="ECO:0000313" key="3">
    <source>
        <dbReference type="Proteomes" id="UP000275078"/>
    </source>
</evidence>
<feature type="compositionally biased region" description="Low complexity" evidence="1">
    <location>
        <begin position="372"/>
        <end position="390"/>
    </location>
</feature>
<dbReference type="EMBL" id="ML119646">
    <property type="protein sequence ID" value="RPA87743.1"/>
    <property type="molecule type" value="Genomic_DNA"/>
</dbReference>